<evidence type="ECO:0000256" key="1">
    <source>
        <dbReference type="ARBA" id="ARBA00022553"/>
    </source>
</evidence>
<evidence type="ECO:0000313" key="7">
    <source>
        <dbReference type="EMBL" id="KAF0028904.1"/>
    </source>
</evidence>
<keyword evidence="2" id="KW-0175">Coiled coil</keyword>
<keyword evidence="1" id="KW-0597">Phosphoprotein</keyword>
<dbReference type="PANTHER" id="PTHR15739:SF4">
    <property type="entry name" value="F-BOX ONLY PROTEIN 41"/>
    <property type="match status" value="1"/>
</dbReference>
<sequence length="555" mass="61255">MSSSSSSSPSSSSPSPSSSSELPYFCPRCGDEFRFSSVPELRAHLVSRHTYETLLVLSQARVRSSRPGVLLPLPGPAGPPRQSSSVGLPLPLACLDLASSSASVKLLREMFGSRHRAPPPAEPSAALALPGALDTFAGKELARVLEFGLSVGIGLEERLGLGRDCKIARTFAEVEERVNRRVGRLRAALQRREAELQRARRDGERLRSEKQEVEQRATYLSRQVSAAAEMMERLTKDLRGKEKELNERQQVGEGGWGRTWNNRSRRHHSTEEDEEEEDEEEEDEEEGCWSSADMRRLVFARRHTPGSDVLSSPGSTPSCRHADRQLGADRLRLRAGLFCVFPYLDVRSLLCAAETCSDWRFVARHPAVWTRLRLESARVSAELSWWCVVVVVVVVVIVVVVVVVVRGSVEPGLEALLRSAGGSLLHLSVSQCPHVLTDRTLWLASCYSRNLQTLTYSQQPTRFGNRCLQTIGRCWPHLCSLSVGGAGCGTQGLVAVGECGDLRSIKVVVSASDYFEEPETQEARHLFGEILCTLKVLQQRPGLCDVLQVKAEGFC</sequence>
<dbReference type="Pfam" id="PF12937">
    <property type="entry name" value="F-box-like"/>
    <property type="match status" value="1"/>
</dbReference>
<dbReference type="CDD" id="cd22109">
    <property type="entry name" value="F-box_FBXO41"/>
    <property type="match status" value="1"/>
</dbReference>
<keyword evidence="4" id="KW-1133">Transmembrane helix</keyword>
<name>A0A6A4SDD3_SCOMX</name>
<accession>A0A6A4SDD3</accession>
<dbReference type="InterPro" id="IPR001810">
    <property type="entry name" value="F-box_dom"/>
</dbReference>
<keyword evidence="4" id="KW-0812">Transmembrane</keyword>
<dbReference type="SUPFAM" id="SSF81383">
    <property type="entry name" value="F-box domain"/>
    <property type="match status" value="1"/>
</dbReference>
<dbReference type="EMBL" id="VEVO01000016">
    <property type="protein sequence ID" value="KAF0028904.1"/>
    <property type="molecule type" value="Genomic_DNA"/>
</dbReference>
<feature type="domain" description="F-box" evidence="5">
    <location>
        <begin position="337"/>
        <end position="374"/>
    </location>
</feature>
<reference evidence="7 8" key="1">
    <citation type="submission" date="2019-06" db="EMBL/GenBank/DDBJ databases">
        <title>Draft genomes of female and male turbot (Scophthalmus maximus).</title>
        <authorList>
            <person name="Xu H."/>
            <person name="Xu X.-W."/>
            <person name="Shao C."/>
            <person name="Chen S."/>
        </authorList>
    </citation>
    <scope>NUCLEOTIDE SEQUENCE [LARGE SCALE GENOMIC DNA]</scope>
    <source>
        <strain evidence="7">Ysfricsl-2016a</strain>
        <tissue evidence="7">Blood</tissue>
    </source>
</reference>
<keyword evidence="4" id="KW-0472">Membrane</keyword>
<proteinExistence type="predicted"/>
<feature type="compositionally biased region" description="Acidic residues" evidence="3">
    <location>
        <begin position="271"/>
        <end position="287"/>
    </location>
</feature>
<feature type="region of interest" description="Disordered" evidence="3">
    <location>
        <begin position="238"/>
        <end position="289"/>
    </location>
</feature>
<feature type="compositionally biased region" description="Basic and acidic residues" evidence="3">
    <location>
        <begin position="238"/>
        <end position="247"/>
    </location>
</feature>
<dbReference type="Pfam" id="PF23165">
    <property type="entry name" value="zf-C2H2_FBX41"/>
    <property type="match status" value="1"/>
</dbReference>
<comment type="caution">
    <text evidence="7">The sequence shown here is derived from an EMBL/GenBank/DDBJ whole genome shotgun (WGS) entry which is preliminary data.</text>
</comment>
<protein>
    <submittedName>
        <fullName evidence="7">Uncharacterized protein</fullName>
    </submittedName>
</protein>
<gene>
    <name evidence="7" type="ORF">F2P81_018009</name>
</gene>
<dbReference type="PANTHER" id="PTHR15739">
    <property type="entry name" value="ZINC FINGER PROTEIN"/>
    <property type="match status" value="1"/>
</dbReference>
<evidence type="ECO:0000256" key="2">
    <source>
        <dbReference type="ARBA" id="ARBA00023054"/>
    </source>
</evidence>
<evidence type="ECO:0000256" key="3">
    <source>
        <dbReference type="SAM" id="MobiDB-lite"/>
    </source>
</evidence>
<dbReference type="InterPro" id="IPR036047">
    <property type="entry name" value="F-box-like_dom_sf"/>
</dbReference>
<feature type="transmembrane region" description="Helical" evidence="4">
    <location>
        <begin position="383"/>
        <end position="405"/>
    </location>
</feature>
<dbReference type="InterPro" id="IPR052283">
    <property type="entry name" value="GenomicStab_NeuMorph_Reg"/>
</dbReference>
<evidence type="ECO:0000256" key="4">
    <source>
        <dbReference type="SAM" id="Phobius"/>
    </source>
</evidence>
<evidence type="ECO:0000259" key="5">
    <source>
        <dbReference type="Pfam" id="PF12937"/>
    </source>
</evidence>
<dbReference type="Gene3D" id="1.20.1280.50">
    <property type="match status" value="1"/>
</dbReference>
<dbReference type="Gene3D" id="3.80.10.10">
    <property type="entry name" value="Ribonuclease Inhibitor"/>
    <property type="match status" value="1"/>
</dbReference>
<dbReference type="InterPro" id="IPR032675">
    <property type="entry name" value="LRR_dom_sf"/>
</dbReference>
<dbReference type="AlphaFoldDB" id="A0A6A4SDD3"/>
<feature type="domain" description="FBX41/ZN365 C2H2-type zinc finger" evidence="6">
    <location>
        <begin position="22"/>
        <end position="51"/>
    </location>
</feature>
<organism evidence="7 8">
    <name type="scientific">Scophthalmus maximus</name>
    <name type="common">Turbot</name>
    <name type="synonym">Psetta maxima</name>
    <dbReference type="NCBI Taxonomy" id="52904"/>
    <lineage>
        <taxon>Eukaryota</taxon>
        <taxon>Metazoa</taxon>
        <taxon>Chordata</taxon>
        <taxon>Craniata</taxon>
        <taxon>Vertebrata</taxon>
        <taxon>Euteleostomi</taxon>
        <taxon>Actinopterygii</taxon>
        <taxon>Neopterygii</taxon>
        <taxon>Teleostei</taxon>
        <taxon>Neoteleostei</taxon>
        <taxon>Acanthomorphata</taxon>
        <taxon>Carangaria</taxon>
        <taxon>Pleuronectiformes</taxon>
        <taxon>Pleuronectoidei</taxon>
        <taxon>Scophthalmidae</taxon>
        <taxon>Scophthalmus</taxon>
    </lineage>
</organism>
<dbReference type="Proteomes" id="UP000438429">
    <property type="component" value="Unassembled WGS sequence"/>
</dbReference>
<feature type="compositionally biased region" description="Low complexity" evidence="3">
    <location>
        <begin position="1"/>
        <end position="20"/>
    </location>
</feature>
<feature type="region of interest" description="Disordered" evidence="3">
    <location>
        <begin position="1"/>
        <end position="22"/>
    </location>
</feature>
<evidence type="ECO:0000313" key="8">
    <source>
        <dbReference type="Proteomes" id="UP000438429"/>
    </source>
</evidence>
<evidence type="ECO:0000259" key="6">
    <source>
        <dbReference type="Pfam" id="PF23165"/>
    </source>
</evidence>
<dbReference type="InterPro" id="IPR057038">
    <property type="entry name" value="FBX41/ZN365_Znf-C2H2"/>
</dbReference>